<comment type="similarity">
    <text evidence="4">Belongs to the group II decarboxylase family. Sphingosine-1-phosphate lyase subfamily.</text>
</comment>
<dbReference type="Pfam" id="PF00282">
    <property type="entry name" value="Pyridoxal_deC"/>
    <property type="match status" value="1"/>
</dbReference>
<evidence type="ECO:0000256" key="6">
    <source>
        <dbReference type="RuleBase" id="RU000382"/>
    </source>
</evidence>
<dbReference type="RefSeq" id="WP_191909176.1">
    <property type="nucleotide sequence ID" value="NZ_CP042582.1"/>
</dbReference>
<evidence type="ECO:0000256" key="4">
    <source>
        <dbReference type="ARBA" id="ARBA00038302"/>
    </source>
</evidence>
<evidence type="ECO:0000256" key="3">
    <source>
        <dbReference type="ARBA" id="ARBA00023239"/>
    </source>
</evidence>
<comment type="cofactor">
    <cofactor evidence="1 5 6">
        <name>pyridoxal 5'-phosphate</name>
        <dbReference type="ChEBI" id="CHEBI:597326"/>
    </cofactor>
</comment>
<evidence type="ECO:0000256" key="1">
    <source>
        <dbReference type="ARBA" id="ARBA00001933"/>
    </source>
</evidence>
<keyword evidence="7" id="KW-0808">Transferase</keyword>
<dbReference type="Gene3D" id="3.40.640.10">
    <property type="entry name" value="Type I PLP-dependent aspartate aminotransferase-like (Major domain)"/>
    <property type="match status" value="1"/>
</dbReference>
<dbReference type="Gene3D" id="6.10.140.2150">
    <property type="match status" value="1"/>
</dbReference>
<protein>
    <submittedName>
        <fullName evidence="7">Aspartate aminotransferase family protein</fullName>
    </submittedName>
</protein>
<keyword evidence="8" id="KW-1185">Reference proteome</keyword>
<proteinExistence type="inferred from homology"/>
<dbReference type="GO" id="GO:0016830">
    <property type="term" value="F:carbon-carbon lyase activity"/>
    <property type="evidence" value="ECO:0007669"/>
    <property type="project" value="InterPro"/>
</dbReference>
<dbReference type="SUPFAM" id="SSF53383">
    <property type="entry name" value="PLP-dependent transferases"/>
    <property type="match status" value="1"/>
</dbReference>
<dbReference type="InterPro" id="IPR015424">
    <property type="entry name" value="PyrdxlP-dep_Trfase"/>
</dbReference>
<feature type="modified residue" description="N6-(pyridoxal phosphate)lysine" evidence="5">
    <location>
        <position position="241"/>
    </location>
</feature>
<keyword evidence="7" id="KW-0032">Aminotransferase</keyword>
<dbReference type="KEGG" id="hadh:FRZ61_46620"/>
<dbReference type="Gene3D" id="3.90.1150.10">
    <property type="entry name" value="Aspartate Aminotransferase, domain 1"/>
    <property type="match status" value="1"/>
</dbReference>
<accession>A0A5J6N4F6</accession>
<dbReference type="PANTHER" id="PTHR42735:SF6">
    <property type="entry name" value="SPHINGOSINE-1-PHOSPHATE LYASE 1"/>
    <property type="match status" value="1"/>
</dbReference>
<sequence length="414" mass="45028">MQLPRSGMSRQDIMARLKREMAEDAPWDKGKTFFLVYGVDDDHIEVLRDAHSLYIQTNGLGAGTMFPSIARLEADVIGIAGELLGLPTAVGNITSGGTESILMGIRSALERTRAEKPGLTAPEMVVPVSAHPAFQKAAQVFGIKEIRVPLTKDYVVDMKAMAAAITDRTVALVGSAPNYPFGTIDPMKELSDLALARKIHLHADCAVGAFALPFLRRLGEPIPPFDFSLPGVSTISADIHKYGFGERGSSLILYRDAATQERAKFILDAWSAGPYRTPTMAGSRPGAVVASAWAILHHFGEEGYLRMTRAMLDATRKLQAGIERIPGLRVLGKPAMYVFGFTSEDSDIWAIGEAMAERGWHIHRQATEPRTLHLVITPIHVPVVDDLLRDLAAAAKEVREGGRDARRGSNYGAH</sequence>
<evidence type="ECO:0000313" key="8">
    <source>
        <dbReference type="Proteomes" id="UP000325797"/>
    </source>
</evidence>
<keyword evidence="3 6" id="KW-0456">Lyase</keyword>
<dbReference type="GO" id="GO:0030170">
    <property type="term" value="F:pyridoxal phosphate binding"/>
    <property type="evidence" value="ECO:0007669"/>
    <property type="project" value="InterPro"/>
</dbReference>
<dbReference type="Proteomes" id="UP000325797">
    <property type="component" value="Chromosome"/>
</dbReference>
<gene>
    <name evidence="7" type="ORF">FRZ61_46620</name>
</gene>
<evidence type="ECO:0000256" key="5">
    <source>
        <dbReference type="PIRSR" id="PIRSR602129-50"/>
    </source>
</evidence>
<evidence type="ECO:0000313" key="7">
    <source>
        <dbReference type="EMBL" id="QEX24721.1"/>
    </source>
</evidence>
<reference evidence="7 8" key="1">
    <citation type="submission" date="2019-08" db="EMBL/GenBank/DDBJ databases">
        <title>Hyperibacter terrae gen. nov., sp. nov. and Hyperibacter viscosus sp. nov., two new members in the family Rhodospirillaceae isolated from the rhizosphere of Hypericum perforatum.</title>
        <authorList>
            <person name="Noviana Z."/>
        </authorList>
    </citation>
    <scope>NUCLEOTIDE SEQUENCE [LARGE SCALE GENOMIC DNA]</scope>
    <source>
        <strain evidence="7 8">R5959</strain>
    </source>
</reference>
<dbReference type="InterPro" id="IPR002129">
    <property type="entry name" value="PyrdxlP-dep_de-COase"/>
</dbReference>
<dbReference type="PANTHER" id="PTHR42735">
    <property type="match status" value="1"/>
</dbReference>
<evidence type="ECO:0000256" key="2">
    <source>
        <dbReference type="ARBA" id="ARBA00022898"/>
    </source>
</evidence>
<dbReference type="AlphaFoldDB" id="A0A5J6N4F6"/>
<name>A0A5J6N4F6_9PROT</name>
<dbReference type="GO" id="GO:0008483">
    <property type="term" value="F:transaminase activity"/>
    <property type="evidence" value="ECO:0007669"/>
    <property type="project" value="UniProtKB-KW"/>
</dbReference>
<dbReference type="InterPro" id="IPR050477">
    <property type="entry name" value="GrpII_AminoAcid_Decarb"/>
</dbReference>
<keyword evidence="2 5" id="KW-0663">Pyridoxal phosphate</keyword>
<organism evidence="7 8">
    <name type="scientific">Hypericibacter adhaerens</name>
    <dbReference type="NCBI Taxonomy" id="2602016"/>
    <lineage>
        <taxon>Bacteria</taxon>
        <taxon>Pseudomonadati</taxon>
        <taxon>Pseudomonadota</taxon>
        <taxon>Alphaproteobacteria</taxon>
        <taxon>Rhodospirillales</taxon>
        <taxon>Dongiaceae</taxon>
        <taxon>Hypericibacter</taxon>
    </lineage>
</organism>
<dbReference type="InterPro" id="IPR015421">
    <property type="entry name" value="PyrdxlP-dep_Trfase_major"/>
</dbReference>
<dbReference type="EMBL" id="CP042582">
    <property type="protein sequence ID" value="QEX24721.1"/>
    <property type="molecule type" value="Genomic_DNA"/>
</dbReference>
<dbReference type="InterPro" id="IPR015422">
    <property type="entry name" value="PyrdxlP-dep_Trfase_small"/>
</dbReference>
<dbReference type="GO" id="GO:0019752">
    <property type="term" value="P:carboxylic acid metabolic process"/>
    <property type="evidence" value="ECO:0007669"/>
    <property type="project" value="InterPro"/>
</dbReference>